<evidence type="ECO:0000256" key="5">
    <source>
        <dbReference type="ARBA" id="ARBA00023004"/>
    </source>
</evidence>
<dbReference type="GO" id="GO:0016020">
    <property type="term" value="C:membrane"/>
    <property type="evidence" value="ECO:0007669"/>
    <property type="project" value="InterPro"/>
</dbReference>
<keyword evidence="7" id="KW-0472">Membrane</keyword>
<keyword evidence="2" id="KW-0004">4Fe-4S</keyword>
<evidence type="ECO:0000313" key="10">
    <source>
        <dbReference type="Proteomes" id="UP000318017"/>
    </source>
</evidence>
<dbReference type="GO" id="GO:0051539">
    <property type="term" value="F:4 iron, 4 sulfur cluster binding"/>
    <property type="evidence" value="ECO:0007669"/>
    <property type="project" value="UniProtKB-KW"/>
</dbReference>
<dbReference type="KEGG" id="ahel:Q31a_61830"/>
<dbReference type="Pfam" id="PF13247">
    <property type="entry name" value="Fer4_11"/>
    <property type="match status" value="1"/>
</dbReference>
<dbReference type="GO" id="GO:0019645">
    <property type="term" value="P:anaerobic electron transport chain"/>
    <property type="evidence" value="ECO:0007669"/>
    <property type="project" value="InterPro"/>
</dbReference>
<evidence type="ECO:0000256" key="7">
    <source>
        <dbReference type="SAM" id="Phobius"/>
    </source>
</evidence>
<dbReference type="Pfam" id="PF04976">
    <property type="entry name" value="DmsC"/>
    <property type="match status" value="1"/>
</dbReference>
<evidence type="ECO:0000256" key="4">
    <source>
        <dbReference type="ARBA" id="ARBA00022737"/>
    </source>
</evidence>
<dbReference type="AlphaFoldDB" id="A0A518GGT6"/>
<dbReference type="EMBL" id="CP036298">
    <property type="protein sequence ID" value="QDV27790.1"/>
    <property type="molecule type" value="Genomic_DNA"/>
</dbReference>
<evidence type="ECO:0000259" key="8">
    <source>
        <dbReference type="PROSITE" id="PS51379"/>
    </source>
</evidence>
<evidence type="ECO:0000256" key="3">
    <source>
        <dbReference type="ARBA" id="ARBA00022723"/>
    </source>
</evidence>
<feature type="domain" description="4Fe-4S ferredoxin-type" evidence="8">
    <location>
        <begin position="161"/>
        <end position="190"/>
    </location>
</feature>
<feature type="domain" description="4Fe-4S ferredoxin-type" evidence="8">
    <location>
        <begin position="84"/>
        <end position="114"/>
    </location>
</feature>
<dbReference type="RefSeq" id="WP_145085721.1">
    <property type="nucleotide sequence ID" value="NZ_CP036298.1"/>
</dbReference>
<reference evidence="9 10" key="1">
    <citation type="submission" date="2019-02" db="EMBL/GenBank/DDBJ databases">
        <title>Deep-cultivation of Planctomycetes and their phenomic and genomic characterization uncovers novel biology.</title>
        <authorList>
            <person name="Wiegand S."/>
            <person name="Jogler M."/>
            <person name="Boedeker C."/>
            <person name="Pinto D."/>
            <person name="Vollmers J."/>
            <person name="Rivas-Marin E."/>
            <person name="Kohn T."/>
            <person name="Peeters S.H."/>
            <person name="Heuer A."/>
            <person name="Rast P."/>
            <person name="Oberbeckmann S."/>
            <person name="Bunk B."/>
            <person name="Jeske O."/>
            <person name="Meyerdierks A."/>
            <person name="Storesund J.E."/>
            <person name="Kallscheuer N."/>
            <person name="Luecker S."/>
            <person name="Lage O.M."/>
            <person name="Pohl T."/>
            <person name="Merkel B.J."/>
            <person name="Hornburger P."/>
            <person name="Mueller R.-W."/>
            <person name="Bruemmer F."/>
            <person name="Labrenz M."/>
            <person name="Spormann A.M."/>
            <person name="Op den Camp H."/>
            <person name="Overmann J."/>
            <person name="Amann R."/>
            <person name="Jetten M.S.M."/>
            <person name="Mascher T."/>
            <person name="Medema M.H."/>
            <person name="Devos D.P."/>
            <person name="Kaster A.-K."/>
            <person name="Ovreas L."/>
            <person name="Rohde M."/>
            <person name="Galperin M.Y."/>
            <person name="Jogler C."/>
        </authorList>
    </citation>
    <scope>NUCLEOTIDE SEQUENCE [LARGE SCALE GENOMIC DNA]</scope>
    <source>
        <strain evidence="9 10">Q31a</strain>
    </source>
</reference>
<feature type="transmembrane region" description="Helical" evidence="7">
    <location>
        <begin position="366"/>
        <end position="388"/>
    </location>
</feature>
<dbReference type="Gene3D" id="3.30.70.20">
    <property type="match status" value="2"/>
</dbReference>
<dbReference type="GO" id="GO:0046872">
    <property type="term" value="F:metal ion binding"/>
    <property type="evidence" value="ECO:0007669"/>
    <property type="project" value="UniProtKB-KW"/>
</dbReference>
<protein>
    <submittedName>
        <fullName evidence="9">Anaerobic dimethyl sulfoxide reductase chain B</fullName>
    </submittedName>
</protein>
<dbReference type="InterPro" id="IPR007059">
    <property type="entry name" value="DmsC"/>
</dbReference>
<dbReference type="PANTHER" id="PTHR43545:SF6">
    <property type="entry name" value="FORMATE DEHYDROGENASE, NITRATE-INDUCIBLE, IRON-SULFUR SUBUNIT"/>
    <property type="match status" value="1"/>
</dbReference>
<dbReference type="GO" id="GO:0030313">
    <property type="term" value="C:cell envelope"/>
    <property type="evidence" value="ECO:0007669"/>
    <property type="project" value="UniProtKB-SubCell"/>
</dbReference>
<dbReference type="PROSITE" id="PS00198">
    <property type="entry name" value="4FE4S_FER_1"/>
    <property type="match status" value="1"/>
</dbReference>
<proteinExistence type="predicted"/>
<dbReference type="PANTHER" id="PTHR43545">
    <property type="entry name" value="FORMATE DEHYDROGENASE, NITRATE-INDUCIBLE, IRON-SULFUR SUBUNIT"/>
    <property type="match status" value="1"/>
</dbReference>
<evidence type="ECO:0000256" key="6">
    <source>
        <dbReference type="ARBA" id="ARBA00023014"/>
    </source>
</evidence>
<evidence type="ECO:0000256" key="2">
    <source>
        <dbReference type="ARBA" id="ARBA00022485"/>
    </source>
</evidence>
<keyword evidence="3" id="KW-0479">Metal-binding</keyword>
<dbReference type="Proteomes" id="UP000318017">
    <property type="component" value="Chromosome"/>
</dbReference>
<keyword evidence="4" id="KW-0677">Repeat</keyword>
<dbReference type="InterPro" id="IPR017896">
    <property type="entry name" value="4Fe4S_Fe-S-bd"/>
</dbReference>
<keyword evidence="6" id="KW-0411">Iron-sulfur</keyword>
<keyword evidence="5" id="KW-0408">Iron</keyword>
<dbReference type="CDD" id="cd16371">
    <property type="entry name" value="DMSOR_beta_like"/>
    <property type="match status" value="1"/>
</dbReference>
<accession>A0A518GGT6</accession>
<dbReference type="InterPro" id="IPR051555">
    <property type="entry name" value="FDH_Electron_Transfer_Unit"/>
</dbReference>
<dbReference type="OrthoDB" id="9810688at2"/>
<keyword evidence="7" id="KW-0812">Transmembrane</keyword>
<dbReference type="PROSITE" id="PS51379">
    <property type="entry name" value="4FE4S_FER_2"/>
    <property type="match status" value="2"/>
</dbReference>
<name>A0A518GGT6_9BACT</name>
<evidence type="ECO:0000313" key="9">
    <source>
        <dbReference type="EMBL" id="QDV27790.1"/>
    </source>
</evidence>
<sequence length="590" mass="63976">MSVSLPIVQLSPQSVPSAGLSHAAFIGQLLQEQGELTAVERFSRAHDEGDLERYSAEAKILEPAQARYYKSLLPTVTPTASEQYAFEVDLDKCSGCKACVVACHTLNGLDDDESWRRVGAITIGEEAPQVRHVTTACHHCDEPACLSGCPVKAYEKDPITGIVRHLDDQCIGCKYCTMMCPYEVPQYSERLGIVRKCDMCTQRMSVGEAPACVQACPNEAIRIRVVDMKSRVLEQDERLVPGAPYSKLTSPSTSYVGVSPDVLKAAIPHDWHIDRPAEAHWPLAMMLVGTQASVGLLFVERALWLLSQFAPIEVVQDLFRLTAWATVCACGLALIGLGVAPLHLGQPLRAWRIFLGLRTSWLSREAVVLGKYVGLLALATGLVWLPYLDSYLPSVELGPWVGFLPQSAGTLLVVAALVLGIAGLFCSGMIYVATRRELWSGVRTLTLFFASAGVSGGAWCTFVLAATGSNATRALMMGVGLATVLVTVAKLVWEWKHLTGPALPLDSELQRRSRTLISQSMPGLKQFRMTMAFSGIALLLHAIAASSVLPTTVVAGVAFAAALALMLGEYCERIIYFSSVVYDRMPGTMR</sequence>
<comment type="subcellular location">
    <subcellularLocation>
        <location evidence="1">Cell envelope</location>
    </subcellularLocation>
</comment>
<evidence type="ECO:0000256" key="1">
    <source>
        <dbReference type="ARBA" id="ARBA00004196"/>
    </source>
</evidence>
<feature type="transmembrane region" description="Helical" evidence="7">
    <location>
        <begin position="408"/>
        <end position="433"/>
    </location>
</feature>
<feature type="transmembrane region" description="Helical" evidence="7">
    <location>
        <begin position="445"/>
        <end position="468"/>
    </location>
</feature>
<organism evidence="9 10">
    <name type="scientific">Aureliella helgolandensis</name>
    <dbReference type="NCBI Taxonomy" id="2527968"/>
    <lineage>
        <taxon>Bacteria</taxon>
        <taxon>Pseudomonadati</taxon>
        <taxon>Planctomycetota</taxon>
        <taxon>Planctomycetia</taxon>
        <taxon>Pirellulales</taxon>
        <taxon>Pirellulaceae</taxon>
        <taxon>Aureliella</taxon>
    </lineage>
</organism>
<dbReference type="SUPFAM" id="SSF54862">
    <property type="entry name" value="4Fe-4S ferredoxins"/>
    <property type="match status" value="1"/>
</dbReference>
<feature type="transmembrane region" description="Helical" evidence="7">
    <location>
        <begin position="324"/>
        <end position="345"/>
    </location>
</feature>
<feature type="transmembrane region" description="Helical" evidence="7">
    <location>
        <begin position="474"/>
        <end position="493"/>
    </location>
</feature>
<dbReference type="InterPro" id="IPR017900">
    <property type="entry name" value="4Fe4S_Fe_S_CS"/>
</dbReference>
<gene>
    <name evidence="9" type="primary">dmsB</name>
    <name evidence="9" type="ORF">Q31a_61830</name>
</gene>
<keyword evidence="10" id="KW-1185">Reference proteome</keyword>
<keyword evidence="7" id="KW-1133">Transmembrane helix</keyword>